<feature type="domain" description="Glycosyl transferase family 1" evidence="2">
    <location>
        <begin position="216"/>
        <end position="373"/>
    </location>
</feature>
<name>A0ABU9HJ12_9FLAO</name>
<accession>A0ABU9HJ12</accession>
<evidence type="ECO:0000259" key="2">
    <source>
        <dbReference type="Pfam" id="PF00534"/>
    </source>
</evidence>
<dbReference type="PANTHER" id="PTHR46401">
    <property type="entry name" value="GLYCOSYLTRANSFERASE WBBK-RELATED"/>
    <property type="match status" value="1"/>
</dbReference>
<dbReference type="EMBL" id="JBBYHU010000004">
    <property type="protein sequence ID" value="MEL1240105.1"/>
    <property type="molecule type" value="Genomic_DNA"/>
</dbReference>
<protein>
    <submittedName>
        <fullName evidence="3">Glycosyltransferase</fullName>
        <ecNumber evidence="3">2.4.-.-</ecNumber>
    </submittedName>
</protein>
<dbReference type="GO" id="GO:0016757">
    <property type="term" value="F:glycosyltransferase activity"/>
    <property type="evidence" value="ECO:0007669"/>
    <property type="project" value="UniProtKB-KW"/>
</dbReference>
<dbReference type="InterPro" id="IPR001296">
    <property type="entry name" value="Glyco_trans_1"/>
</dbReference>
<dbReference type="RefSeq" id="WP_341699351.1">
    <property type="nucleotide sequence ID" value="NZ_JBBYHU010000004.1"/>
</dbReference>
<proteinExistence type="predicted"/>
<keyword evidence="3" id="KW-0328">Glycosyltransferase</keyword>
<dbReference type="EC" id="2.4.-.-" evidence="3"/>
<dbReference type="PANTHER" id="PTHR46401:SF2">
    <property type="entry name" value="GLYCOSYLTRANSFERASE WBBK-RELATED"/>
    <property type="match status" value="1"/>
</dbReference>
<evidence type="ECO:0000256" key="1">
    <source>
        <dbReference type="ARBA" id="ARBA00022679"/>
    </source>
</evidence>
<dbReference type="Pfam" id="PF00534">
    <property type="entry name" value="Glycos_transf_1"/>
    <property type="match status" value="1"/>
</dbReference>
<dbReference type="Proteomes" id="UP001398556">
    <property type="component" value="Unassembled WGS sequence"/>
</dbReference>
<evidence type="ECO:0000313" key="4">
    <source>
        <dbReference type="Proteomes" id="UP001398556"/>
    </source>
</evidence>
<comment type="caution">
    <text evidence="3">The sequence shown here is derived from an EMBL/GenBank/DDBJ whole genome shotgun (WGS) entry which is preliminary data.</text>
</comment>
<organism evidence="3 4">
    <name type="scientific">Flavobacterium flavipallidum</name>
    <dbReference type="NCBI Taxonomy" id="3139140"/>
    <lineage>
        <taxon>Bacteria</taxon>
        <taxon>Pseudomonadati</taxon>
        <taxon>Bacteroidota</taxon>
        <taxon>Flavobacteriia</taxon>
        <taxon>Flavobacteriales</taxon>
        <taxon>Flavobacteriaceae</taxon>
        <taxon>Flavobacterium</taxon>
    </lineage>
</organism>
<dbReference type="CDD" id="cd03811">
    <property type="entry name" value="GT4_GT28_WabH-like"/>
    <property type="match status" value="1"/>
</dbReference>
<keyword evidence="4" id="KW-1185">Reference proteome</keyword>
<reference evidence="3 4" key="1">
    <citation type="submission" date="2024-04" db="EMBL/GenBank/DDBJ databases">
        <title>Flavobacterium sp. DGU99 16S ribosomal RNA gene Genome sequencing and assembly.</title>
        <authorList>
            <person name="Park S."/>
        </authorList>
    </citation>
    <scope>NUCLEOTIDE SEQUENCE [LARGE SCALE GENOMIC DNA]</scope>
    <source>
        <strain evidence="3 4">DGU99</strain>
    </source>
</reference>
<dbReference type="Gene3D" id="3.40.50.2000">
    <property type="entry name" value="Glycogen Phosphorylase B"/>
    <property type="match status" value="2"/>
</dbReference>
<evidence type="ECO:0000313" key="3">
    <source>
        <dbReference type="EMBL" id="MEL1240105.1"/>
    </source>
</evidence>
<dbReference type="SUPFAM" id="SSF53756">
    <property type="entry name" value="UDP-Glycosyltransferase/glycogen phosphorylase"/>
    <property type="match status" value="1"/>
</dbReference>
<gene>
    <name evidence="3" type="ORF">AAEO59_03490</name>
</gene>
<sequence>MKKSIVFVIPSLDAGGGEKSLVNLLNCIDFNQYEVDLILLNKKGIFLKSVPAEVNILELNEDYLIFTKNIKLAIVEFIKKGKLKLAFSRFMYALKLFSIQNSGIAEQRSWKYIVKSIKLPFAKYDAAVGFLEKSSIYFIIDCIEAKKKIGFIHNDYNKLNLDASIDEKYFRNLDVIATVSEECATVLKERFPDFLKKIKVIYNIVSEELIHKLALEKANINKSVPIILSIGRLHPQKGFDLAIDAALILKENNIHFQWLVIGEGEQRMELTKRIKEKGLEKNFILLGLKENPYPYLKAATVYVQPSKYEGKSIAIDEAKILNKPIIVTNFSTAKDQIQSNVNGIITEMKPDALAIAISNLLDDNNLQTSLAENLSKEKLGTEDEINKIYQLINE</sequence>
<keyword evidence="1 3" id="KW-0808">Transferase</keyword>